<proteinExistence type="inferred from homology"/>
<keyword evidence="4" id="KW-0052">Apoplast</keyword>
<dbReference type="GO" id="GO:0048046">
    <property type="term" value="C:apoplast"/>
    <property type="evidence" value="ECO:0007669"/>
    <property type="project" value="UniProtKB-SubCell"/>
</dbReference>
<dbReference type="Proteomes" id="UP001165190">
    <property type="component" value="Unassembled WGS sequence"/>
</dbReference>
<dbReference type="PANTHER" id="PTHR21495">
    <property type="entry name" value="NUCLEOPORIN-RELATED"/>
    <property type="match status" value="1"/>
</dbReference>
<comment type="caution">
    <text evidence="5">The sequence shown here is derived from an EMBL/GenBank/DDBJ whole genome shotgun (WGS) entry which is preliminary data.</text>
</comment>
<accession>A0A9W7LZA7</accession>
<dbReference type="Gene3D" id="2.40.480.10">
    <property type="entry name" value="Allene oxide cyclase-like"/>
    <property type="match status" value="1"/>
</dbReference>
<evidence type="ECO:0000256" key="1">
    <source>
        <dbReference type="ARBA" id="ARBA00010746"/>
    </source>
</evidence>
<keyword evidence="3 4" id="KW-0964">Secreted</keyword>
<feature type="chain" id="PRO_5041021440" description="Dirigent protein" evidence="4">
    <location>
        <begin position="25"/>
        <end position="210"/>
    </location>
</feature>
<dbReference type="AlphaFoldDB" id="A0A9W7LZA7"/>
<dbReference type="GO" id="GO:0009699">
    <property type="term" value="P:phenylpropanoid biosynthetic process"/>
    <property type="evidence" value="ECO:0007669"/>
    <property type="project" value="UniProtKB-ARBA"/>
</dbReference>
<sequence>MRRTFVFTSILILCLSTITISVQSHYHSQHDPGEPKSTDLHFFLHEAPSGNNATVAMIARSNITVDVNNSSMPFGTVYAIDDQLRVGLEPDSELIGNAQGLTVIIAGRNTPPSVLLYFDFGFTTGKFNGSSISVISRNPTTDMDRELSVVGGRGKFRMAKGFAHLKVHSANATAIIAELNVTVIHRYGKHNKCYYNKEKIAFLDFSPKFK</sequence>
<dbReference type="EMBL" id="BSYR01000019">
    <property type="protein sequence ID" value="GMI83522.1"/>
    <property type="molecule type" value="Genomic_DNA"/>
</dbReference>
<dbReference type="OrthoDB" id="1864232at2759"/>
<evidence type="ECO:0000256" key="4">
    <source>
        <dbReference type="RuleBase" id="RU363099"/>
    </source>
</evidence>
<keyword evidence="4" id="KW-0732">Signal</keyword>
<comment type="subunit">
    <text evidence="2 4">Homodimer.</text>
</comment>
<name>A0A9W7LZA7_HIBTR</name>
<organism evidence="5 6">
    <name type="scientific">Hibiscus trionum</name>
    <name type="common">Flower of an hour</name>
    <dbReference type="NCBI Taxonomy" id="183268"/>
    <lineage>
        <taxon>Eukaryota</taxon>
        <taxon>Viridiplantae</taxon>
        <taxon>Streptophyta</taxon>
        <taxon>Embryophyta</taxon>
        <taxon>Tracheophyta</taxon>
        <taxon>Spermatophyta</taxon>
        <taxon>Magnoliopsida</taxon>
        <taxon>eudicotyledons</taxon>
        <taxon>Gunneridae</taxon>
        <taxon>Pentapetalae</taxon>
        <taxon>rosids</taxon>
        <taxon>malvids</taxon>
        <taxon>Malvales</taxon>
        <taxon>Malvaceae</taxon>
        <taxon>Malvoideae</taxon>
        <taxon>Hibiscus</taxon>
    </lineage>
</organism>
<evidence type="ECO:0000256" key="3">
    <source>
        <dbReference type="ARBA" id="ARBA00022525"/>
    </source>
</evidence>
<dbReference type="InterPro" id="IPR004265">
    <property type="entry name" value="Dirigent"/>
</dbReference>
<gene>
    <name evidence="5" type="ORF">HRI_002021500</name>
</gene>
<dbReference type="InterPro" id="IPR044859">
    <property type="entry name" value="Allene_oxi_cyc_Dirigent"/>
</dbReference>
<comment type="function">
    <text evidence="4">Dirigent proteins impart stereoselectivity on the phenoxy radical-coupling reaction, yielding optically active lignans from two molecules of coniferyl alcohol in the biosynthesis of lignans, flavonolignans, and alkaloids and thus plays a central role in plant secondary metabolism.</text>
</comment>
<feature type="signal peptide" evidence="4">
    <location>
        <begin position="1"/>
        <end position="24"/>
    </location>
</feature>
<evidence type="ECO:0000256" key="2">
    <source>
        <dbReference type="ARBA" id="ARBA00011738"/>
    </source>
</evidence>
<dbReference type="Pfam" id="PF03018">
    <property type="entry name" value="Dirigent"/>
    <property type="match status" value="1"/>
</dbReference>
<protein>
    <recommendedName>
        <fullName evidence="4">Dirigent protein</fullName>
    </recommendedName>
</protein>
<keyword evidence="6" id="KW-1185">Reference proteome</keyword>
<comment type="subcellular location">
    <subcellularLocation>
        <location evidence="4">Secreted</location>
        <location evidence="4">Extracellular space</location>
        <location evidence="4">Apoplast</location>
    </subcellularLocation>
</comment>
<comment type="similarity">
    <text evidence="1 4">Belongs to the plant dirigent protein family.</text>
</comment>
<reference evidence="5" key="1">
    <citation type="submission" date="2023-05" db="EMBL/GenBank/DDBJ databases">
        <title>Genome and transcriptome analyses reveal genes involved in the formation of fine ridges on petal epidermal cells in Hibiscus trionum.</title>
        <authorList>
            <person name="Koshimizu S."/>
            <person name="Masuda S."/>
            <person name="Ishii T."/>
            <person name="Shirasu K."/>
            <person name="Hoshino A."/>
            <person name="Arita M."/>
        </authorList>
    </citation>
    <scope>NUCLEOTIDE SEQUENCE</scope>
    <source>
        <strain evidence="5">Hamamatsu line</strain>
    </source>
</reference>
<evidence type="ECO:0000313" key="5">
    <source>
        <dbReference type="EMBL" id="GMI83522.1"/>
    </source>
</evidence>
<evidence type="ECO:0000313" key="6">
    <source>
        <dbReference type="Proteomes" id="UP001165190"/>
    </source>
</evidence>